<dbReference type="Proteomes" id="UP001595956">
    <property type="component" value="Unassembled WGS sequence"/>
</dbReference>
<comment type="caution">
    <text evidence="2">The sequence shown here is derived from an EMBL/GenBank/DDBJ whole genome shotgun (WGS) entry which is preliminary data.</text>
</comment>
<dbReference type="RefSeq" id="WP_345173382.1">
    <property type="nucleotide sequence ID" value="NZ_BAABFQ010000005.1"/>
</dbReference>
<organism evidence="2 3">
    <name type="scientific">Nocardioides caricicola</name>
    <dbReference type="NCBI Taxonomy" id="634770"/>
    <lineage>
        <taxon>Bacteria</taxon>
        <taxon>Bacillati</taxon>
        <taxon>Actinomycetota</taxon>
        <taxon>Actinomycetes</taxon>
        <taxon>Propionibacteriales</taxon>
        <taxon>Nocardioidaceae</taxon>
        <taxon>Nocardioides</taxon>
    </lineage>
</organism>
<protein>
    <submittedName>
        <fullName evidence="2">Mucin-2 protein</fullName>
    </submittedName>
</protein>
<dbReference type="EMBL" id="JBHSMD010000006">
    <property type="protein sequence ID" value="MFC5495299.1"/>
    <property type="molecule type" value="Genomic_DNA"/>
</dbReference>
<dbReference type="Pfam" id="PF26571">
    <property type="entry name" value="VldE"/>
    <property type="match status" value="1"/>
</dbReference>
<accession>A0ABW0N3S7</accession>
<proteinExistence type="predicted"/>
<evidence type="ECO:0000313" key="3">
    <source>
        <dbReference type="Proteomes" id="UP001595956"/>
    </source>
</evidence>
<evidence type="ECO:0000313" key="2">
    <source>
        <dbReference type="EMBL" id="MFC5495299.1"/>
    </source>
</evidence>
<dbReference type="InterPro" id="IPR058593">
    <property type="entry name" value="ARB_07466-like_C"/>
</dbReference>
<name>A0ABW0N3S7_9ACTN</name>
<gene>
    <name evidence="2" type="ORF">ACFPKY_19460</name>
</gene>
<evidence type="ECO:0000259" key="1">
    <source>
        <dbReference type="Pfam" id="PF26571"/>
    </source>
</evidence>
<sequence>MAEHRHKRETTARRKPRAALVAGPLAVMATVSAVTLGVLAADPEARDLVAQDAASDLSAGLMARDTVSRSDSRVERKALQKAFDENAELTATAAAVKKAETKLWTTAPLNLWSDSGKDAVQRGEIAAGKPVLVTGRKADGRVEIVVDGESRWVTEGYLSEDEPVGGDCTNGTSVPSGVSPNIVKVHEAVCARFPEITTYGTFRGDGEHSQGIAVDIMVSGDRGWEVAEFIRANYAELGVSYLIYAQSIWSVERGGEGWRGMSDRGSATANHYDHVHVTTY</sequence>
<feature type="domain" description="ARB-07466-like C-terminal" evidence="1">
    <location>
        <begin position="176"/>
        <end position="272"/>
    </location>
</feature>
<reference evidence="3" key="1">
    <citation type="journal article" date="2019" name="Int. J. Syst. Evol. Microbiol.">
        <title>The Global Catalogue of Microorganisms (GCM) 10K type strain sequencing project: providing services to taxonomists for standard genome sequencing and annotation.</title>
        <authorList>
            <consortium name="The Broad Institute Genomics Platform"/>
            <consortium name="The Broad Institute Genome Sequencing Center for Infectious Disease"/>
            <person name="Wu L."/>
            <person name="Ma J."/>
        </authorList>
    </citation>
    <scope>NUCLEOTIDE SEQUENCE [LARGE SCALE GENOMIC DNA]</scope>
    <source>
        <strain evidence="3">KACC 13778</strain>
    </source>
</reference>
<keyword evidence="3" id="KW-1185">Reference proteome</keyword>